<comment type="caution">
    <text evidence="1">The sequence shown here is derived from an EMBL/GenBank/DDBJ whole genome shotgun (WGS) entry which is preliminary data.</text>
</comment>
<sequence>MATAGGSASTWRAGLGAA</sequence>
<accession>A0A2P4SES0</accession>
<protein>
    <submittedName>
        <fullName evidence="1">Uncharacterized protein</fullName>
    </submittedName>
</protein>
<keyword evidence="2" id="KW-1185">Reference proteome</keyword>
<dbReference type="AlphaFoldDB" id="A0A2P4SES0"/>
<dbReference type="EMBL" id="PPHD01056482">
    <property type="protein sequence ID" value="POI22604.1"/>
    <property type="molecule type" value="Genomic_DNA"/>
</dbReference>
<name>A0A2P4SES0_BAMTH</name>
<organism evidence="1 2">
    <name type="scientific">Bambusicola thoracicus</name>
    <name type="common">Chinese bamboo-partridge</name>
    <name type="synonym">Perdix thoracica</name>
    <dbReference type="NCBI Taxonomy" id="9083"/>
    <lineage>
        <taxon>Eukaryota</taxon>
        <taxon>Metazoa</taxon>
        <taxon>Chordata</taxon>
        <taxon>Craniata</taxon>
        <taxon>Vertebrata</taxon>
        <taxon>Euteleostomi</taxon>
        <taxon>Archelosauria</taxon>
        <taxon>Archosauria</taxon>
        <taxon>Dinosauria</taxon>
        <taxon>Saurischia</taxon>
        <taxon>Theropoda</taxon>
        <taxon>Coelurosauria</taxon>
        <taxon>Aves</taxon>
        <taxon>Neognathae</taxon>
        <taxon>Galloanserae</taxon>
        <taxon>Galliformes</taxon>
        <taxon>Phasianidae</taxon>
        <taxon>Perdicinae</taxon>
        <taxon>Bambusicola</taxon>
    </lineage>
</organism>
<dbReference type="Proteomes" id="UP000237246">
    <property type="component" value="Unassembled WGS sequence"/>
</dbReference>
<proteinExistence type="predicted"/>
<evidence type="ECO:0000313" key="2">
    <source>
        <dbReference type="Proteomes" id="UP000237246"/>
    </source>
</evidence>
<reference evidence="1 2" key="1">
    <citation type="submission" date="2018-01" db="EMBL/GenBank/DDBJ databases">
        <title>Comparison of the Chinese Bamboo Partridge and Red Junglefowl genome sequences highlights the importance of demography in genome evolution.</title>
        <authorList>
            <person name="Tiley G.P."/>
            <person name="Kimball R.T."/>
            <person name="Braun E.L."/>
            <person name="Burleigh J.G."/>
        </authorList>
    </citation>
    <scope>NUCLEOTIDE SEQUENCE [LARGE SCALE GENOMIC DNA]</scope>
    <source>
        <strain evidence="1">RTK389</strain>
        <tissue evidence="1">Blood</tissue>
    </source>
</reference>
<gene>
    <name evidence="1" type="ORF">CIB84_013648</name>
</gene>
<evidence type="ECO:0000313" key="1">
    <source>
        <dbReference type="EMBL" id="POI22604.1"/>
    </source>
</evidence>